<keyword evidence="1" id="KW-0812">Transmembrane</keyword>
<keyword evidence="1" id="KW-1133">Transmembrane helix</keyword>
<name>A0A6G7GMQ4_KUEST</name>
<evidence type="ECO:0000313" key="3">
    <source>
        <dbReference type="Proteomes" id="UP000501926"/>
    </source>
</evidence>
<protein>
    <submittedName>
        <fullName evidence="2">Uncharacterized protein</fullName>
    </submittedName>
</protein>
<accession>A0A6G7GMQ4</accession>
<proteinExistence type="predicted"/>
<dbReference type="EMBL" id="CP049055">
    <property type="protein sequence ID" value="QII10652.1"/>
    <property type="molecule type" value="Genomic_DNA"/>
</dbReference>
<feature type="transmembrane region" description="Helical" evidence="1">
    <location>
        <begin position="48"/>
        <end position="74"/>
    </location>
</feature>
<sequence length="79" mass="9035">MATLSYLISNFFAFLNKIFNREIQNKSKTSNNAKHEIRKIRSFSISNYFVITLSHLSAPIPLFHVCVMPVLFALGSSLR</sequence>
<organism evidence="2 3">
    <name type="scientific">Kuenenia stuttgartiensis</name>
    <dbReference type="NCBI Taxonomy" id="174633"/>
    <lineage>
        <taxon>Bacteria</taxon>
        <taxon>Pseudomonadati</taxon>
        <taxon>Planctomycetota</taxon>
        <taxon>Candidatus Brocadiia</taxon>
        <taxon>Candidatus Brocadiales</taxon>
        <taxon>Candidatus Brocadiaceae</taxon>
        <taxon>Candidatus Kuenenia</taxon>
    </lineage>
</organism>
<keyword evidence="1" id="KW-0472">Membrane</keyword>
<dbReference type="Proteomes" id="UP000501926">
    <property type="component" value="Chromosome"/>
</dbReference>
<evidence type="ECO:0000256" key="1">
    <source>
        <dbReference type="SAM" id="Phobius"/>
    </source>
</evidence>
<evidence type="ECO:0000313" key="2">
    <source>
        <dbReference type="EMBL" id="QII10652.1"/>
    </source>
</evidence>
<reference evidence="2 3" key="1">
    <citation type="submission" date="2020-02" db="EMBL/GenBank/DDBJ databases">
        <title>Newly sequenced genome of strain CSTR1 showed variability in Candidatus Kuenenia stuttgartiensis genomes.</title>
        <authorList>
            <person name="Ding C."/>
            <person name="Adrian L."/>
        </authorList>
    </citation>
    <scope>NUCLEOTIDE SEQUENCE [LARGE SCALE GENOMIC DNA]</scope>
    <source>
        <strain evidence="2 3">CSTR1</strain>
    </source>
</reference>
<gene>
    <name evidence="2" type="ORF">KsCSTR_12730</name>
</gene>
<dbReference type="AlphaFoldDB" id="A0A6G7GMQ4"/>